<keyword evidence="3" id="KW-1185">Reference proteome</keyword>
<protein>
    <submittedName>
        <fullName evidence="2">Uncharacterized protein</fullName>
    </submittedName>
</protein>
<organism evidence="2 3">
    <name type="scientific">Emydomyces testavorans</name>
    <dbReference type="NCBI Taxonomy" id="2070801"/>
    <lineage>
        <taxon>Eukaryota</taxon>
        <taxon>Fungi</taxon>
        <taxon>Dikarya</taxon>
        <taxon>Ascomycota</taxon>
        <taxon>Pezizomycotina</taxon>
        <taxon>Eurotiomycetes</taxon>
        <taxon>Eurotiomycetidae</taxon>
        <taxon>Onygenales</taxon>
        <taxon>Nannizziopsiaceae</taxon>
        <taxon>Emydomyces</taxon>
    </lineage>
</organism>
<feature type="region of interest" description="Disordered" evidence="1">
    <location>
        <begin position="37"/>
        <end position="70"/>
    </location>
</feature>
<dbReference type="EMBL" id="CP120628">
    <property type="protein sequence ID" value="WEW58563.1"/>
    <property type="molecule type" value="Genomic_DNA"/>
</dbReference>
<feature type="compositionally biased region" description="Polar residues" evidence="1">
    <location>
        <begin position="260"/>
        <end position="278"/>
    </location>
</feature>
<evidence type="ECO:0000256" key="1">
    <source>
        <dbReference type="SAM" id="MobiDB-lite"/>
    </source>
</evidence>
<proteinExistence type="predicted"/>
<feature type="compositionally biased region" description="Polar residues" evidence="1">
    <location>
        <begin position="56"/>
        <end position="65"/>
    </location>
</feature>
<accession>A0AAF0DHW3</accession>
<name>A0AAF0DHW3_9EURO</name>
<evidence type="ECO:0000313" key="3">
    <source>
        <dbReference type="Proteomes" id="UP001219355"/>
    </source>
</evidence>
<dbReference type="Proteomes" id="UP001219355">
    <property type="component" value="Chromosome 2"/>
</dbReference>
<reference evidence="2" key="1">
    <citation type="submission" date="2023-03" db="EMBL/GenBank/DDBJ databases">
        <title>Emydomyces testavorans Genome Sequence.</title>
        <authorList>
            <person name="Hoyer L."/>
        </authorList>
    </citation>
    <scope>NUCLEOTIDE SEQUENCE</scope>
    <source>
        <strain evidence="2">16-2883</strain>
    </source>
</reference>
<gene>
    <name evidence="2" type="ORF">PRK78_004031</name>
</gene>
<sequence>MAASSFGRADCGANKLVNPLLFSNLERFRLEQMRLAQTHPQKRSQNPAWHHRLTGSPASTITEATPRSRGPKFNLYGARVNGCKRRFASKQYAKRRHLTKHRIFFPPILRKPETLQTTYLAAQANSQWFRSLPPKVQQKHFSTEEQACFGNWRSSLILDSADKALYKLGHQARGSLDSITSLPTVLTSSSVTLESSTHQADSAIDMDDSIYDSFRWLDDDDDLDLSFDYHTHIEPSPQVQPPANRRPSFRRAFSFNSVQKGRSSISGAPPQTSQSYSVPPSPHPITSKKHRLSVSRPLPTSRHVSQPSVKSIDHPAQYYQDPEARLKLRVYLASPQKFDEAVEFGFPSLELKEGFNSRLSIERDWKLHDDCRTFFDNDSKSCLDETLNETNASVNRQNYTASTNEFSSASTVVNGSPESRTSKQFTRPRLVPITHNNAQNMIGNREMTLKMTLTRADLRTSETEIMASRSSENDDPLRLADLPAPDEKLHIWDTPPQDKGVMKRFLRKLRRRC</sequence>
<evidence type="ECO:0000313" key="2">
    <source>
        <dbReference type="EMBL" id="WEW58563.1"/>
    </source>
</evidence>
<dbReference type="AlphaFoldDB" id="A0AAF0DHW3"/>
<feature type="region of interest" description="Disordered" evidence="1">
    <location>
        <begin position="260"/>
        <end position="315"/>
    </location>
</feature>